<evidence type="ECO:0000256" key="2">
    <source>
        <dbReference type="ARBA" id="ARBA00012417"/>
    </source>
</evidence>
<keyword evidence="13" id="KW-1185">Reference proteome</keyword>
<comment type="caution">
    <text evidence="12">The sequence shown here is derived from an EMBL/GenBank/DDBJ whole genome shotgun (WGS) entry which is preliminary data.</text>
</comment>
<dbReference type="GO" id="GO:0009360">
    <property type="term" value="C:DNA polymerase III complex"/>
    <property type="evidence" value="ECO:0007669"/>
    <property type="project" value="InterPro"/>
</dbReference>
<dbReference type="InterPro" id="IPR050238">
    <property type="entry name" value="DNA_Rep/Repair_Clamp_Loader"/>
</dbReference>
<keyword evidence="7" id="KW-0067">ATP-binding</keyword>
<gene>
    <name evidence="12" type="ORF">CHK_2322</name>
</gene>
<dbReference type="PANTHER" id="PTHR11669:SF0">
    <property type="entry name" value="PROTEIN STICHEL-LIKE 2"/>
    <property type="match status" value="1"/>
</dbReference>
<keyword evidence="6" id="KW-0862">Zinc</keyword>
<evidence type="ECO:0000313" key="12">
    <source>
        <dbReference type="EMBL" id="KKI50259.1"/>
    </source>
</evidence>
<keyword evidence="12" id="KW-0808">Transferase</keyword>
<reference evidence="12 13" key="1">
    <citation type="submission" date="2015-04" db="EMBL/GenBank/DDBJ databases">
        <title>Draft genome sequence of bacteremic isolate Catabacter hongkongensis type strain HKU16T.</title>
        <authorList>
            <person name="Lau S.K."/>
            <person name="Teng J.L."/>
            <person name="Huang Y."/>
            <person name="Curreem S.O."/>
            <person name="Tsui S.K."/>
            <person name="Woo P.C."/>
        </authorList>
    </citation>
    <scope>NUCLEOTIDE SEQUENCE [LARGE SCALE GENOMIC DNA]</scope>
    <source>
        <strain evidence="12 13">HKU16</strain>
    </source>
</reference>
<evidence type="ECO:0000256" key="5">
    <source>
        <dbReference type="ARBA" id="ARBA00022741"/>
    </source>
</evidence>
<dbReference type="FunFam" id="3.40.50.300:FF:000014">
    <property type="entry name" value="DNA polymerase III subunit gamma/tau"/>
    <property type="match status" value="1"/>
</dbReference>
<dbReference type="Pfam" id="PF22608">
    <property type="entry name" value="DNAX_ATPase_lid"/>
    <property type="match status" value="1"/>
</dbReference>
<dbReference type="InterPro" id="IPR001270">
    <property type="entry name" value="ClpA/B"/>
</dbReference>
<dbReference type="STRING" id="270498.CHK_2322"/>
<dbReference type="NCBIfam" id="TIGR02397">
    <property type="entry name" value="dnaX_nterm"/>
    <property type="match status" value="1"/>
</dbReference>
<evidence type="ECO:0000256" key="4">
    <source>
        <dbReference type="ARBA" id="ARBA00022723"/>
    </source>
</evidence>
<dbReference type="Proteomes" id="UP000034076">
    <property type="component" value="Unassembled WGS sequence"/>
</dbReference>
<dbReference type="PRINTS" id="PR00300">
    <property type="entry name" value="CLPPROTEASEA"/>
</dbReference>
<dbReference type="CDD" id="cd00009">
    <property type="entry name" value="AAA"/>
    <property type="match status" value="1"/>
</dbReference>
<proteinExistence type="inferred from homology"/>
<dbReference type="SUPFAM" id="SSF52540">
    <property type="entry name" value="P-loop containing nucleoside triphosphate hydrolases"/>
    <property type="match status" value="1"/>
</dbReference>
<evidence type="ECO:0000256" key="3">
    <source>
        <dbReference type="ARBA" id="ARBA00022705"/>
    </source>
</evidence>
<keyword evidence="4" id="KW-0479">Metal-binding</keyword>
<accession>A0A0M2NCM3</accession>
<name>A0A0M2NCM3_9FIRM</name>
<comment type="catalytic activity">
    <reaction evidence="9">
        <text>DNA(n) + a 2'-deoxyribonucleoside 5'-triphosphate = DNA(n+1) + diphosphate</text>
        <dbReference type="Rhea" id="RHEA:22508"/>
        <dbReference type="Rhea" id="RHEA-COMP:17339"/>
        <dbReference type="Rhea" id="RHEA-COMP:17340"/>
        <dbReference type="ChEBI" id="CHEBI:33019"/>
        <dbReference type="ChEBI" id="CHEBI:61560"/>
        <dbReference type="ChEBI" id="CHEBI:173112"/>
        <dbReference type="EC" id="2.7.7.7"/>
    </reaction>
</comment>
<dbReference type="InterPro" id="IPR027417">
    <property type="entry name" value="P-loop_NTPase"/>
</dbReference>
<evidence type="ECO:0000256" key="1">
    <source>
        <dbReference type="ARBA" id="ARBA00006360"/>
    </source>
</evidence>
<organism evidence="12 13">
    <name type="scientific">Christensenella hongkongensis</name>
    <dbReference type="NCBI Taxonomy" id="270498"/>
    <lineage>
        <taxon>Bacteria</taxon>
        <taxon>Bacillati</taxon>
        <taxon>Bacillota</taxon>
        <taxon>Clostridia</taxon>
        <taxon>Christensenellales</taxon>
        <taxon>Christensenellaceae</taxon>
        <taxon>Christensenella</taxon>
    </lineage>
</organism>
<dbReference type="OrthoDB" id="9810148at2"/>
<dbReference type="NCBIfam" id="NF004046">
    <property type="entry name" value="PRK05563.1"/>
    <property type="match status" value="1"/>
</dbReference>
<dbReference type="PANTHER" id="PTHR11669">
    <property type="entry name" value="REPLICATION FACTOR C / DNA POLYMERASE III GAMMA-TAU SUBUNIT"/>
    <property type="match status" value="1"/>
</dbReference>
<dbReference type="InterPro" id="IPR022754">
    <property type="entry name" value="DNA_pol_III_gamma-3"/>
</dbReference>
<dbReference type="InterPro" id="IPR003593">
    <property type="entry name" value="AAA+_ATPase"/>
</dbReference>
<dbReference type="EC" id="2.7.7.7" evidence="2"/>
<dbReference type="RefSeq" id="WP_052740540.1">
    <property type="nucleotide sequence ID" value="NZ_LAYJ01000112.1"/>
</dbReference>
<evidence type="ECO:0000256" key="9">
    <source>
        <dbReference type="ARBA" id="ARBA00049244"/>
    </source>
</evidence>
<evidence type="ECO:0000313" key="13">
    <source>
        <dbReference type="Proteomes" id="UP000034076"/>
    </source>
</evidence>
<dbReference type="CDD" id="cd18137">
    <property type="entry name" value="HLD_clamp_pol_III_gamma_tau"/>
    <property type="match status" value="1"/>
</dbReference>
<feature type="domain" description="AAA+ ATPase" evidence="11">
    <location>
        <begin position="37"/>
        <end position="179"/>
    </location>
</feature>
<dbReference type="SMART" id="SM00382">
    <property type="entry name" value="AAA"/>
    <property type="match status" value="1"/>
</dbReference>
<dbReference type="InterPro" id="IPR012763">
    <property type="entry name" value="DNA_pol_III_sug/sutau_N"/>
</dbReference>
<keyword evidence="5" id="KW-0547">Nucleotide-binding</keyword>
<protein>
    <recommendedName>
        <fullName evidence="2">DNA-directed DNA polymerase</fullName>
        <ecNumber evidence="2">2.7.7.7</ecNumber>
    </recommendedName>
</protein>
<dbReference type="Gene3D" id="1.10.8.60">
    <property type="match status" value="1"/>
</dbReference>
<evidence type="ECO:0000256" key="7">
    <source>
        <dbReference type="ARBA" id="ARBA00022840"/>
    </source>
</evidence>
<evidence type="ECO:0000256" key="6">
    <source>
        <dbReference type="ARBA" id="ARBA00022833"/>
    </source>
</evidence>
<sequence>MAYKTLYRVFRPKTFDEVYGQQHITDILKKQVTTGQTTHAYLFYGPRGTGKTSTAKILANAMSCLNPQDGNPCGECEVCKSFRNDAFVDIVEIDAASNNSVDNVRDIREKVSLLPALGKFKIYIIDEVHMLSPGAFNALLKTLEEPPPHAVFILATTEIRKLPATILSRCQRYDFKRISDEDIVARLREVAEKTGVTYEEEALRMIAQSAEGAMRDALSVMDQCVSGRDTLTLEHVNEAMGIADSLKTKELCDAVLEENAGAALGKLNGMLQSGIEPHNILRDIVVELSLRLAQEADEAYRCANLLRVLEVFIYNQNILRYATTPDAVLIAAVARAATNTTDVETKDMELRIKKLEARVEKLAAGIAQGNFSMSAGKAAQAAEPPAAKPAPVAAQQEINVPVQEKKEGAAIEAVEAEEQTEQAEKDAAQKREEQAQELPDSGEALVKFREMVGREIPVLAPAAGAVKTLHPHGNMLDLVADAADSVLVDMFKKEDYHTQMQQITKDIFGKAMVIEVLYGKEEAKEEKSMEQQLFDLFGKDKVVIK</sequence>
<dbReference type="Pfam" id="PF12169">
    <property type="entry name" value="DNA_pol3_gamma3"/>
    <property type="match status" value="1"/>
</dbReference>
<keyword evidence="12" id="KW-0548">Nucleotidyltransferase</keyword>
<dbReference type="GO" id="GO:0003887">
    <property type="term" value="F:DNA-directed DNA polymerase activity"/>
    <property type="evidence" value="ECO:0007669"/>
    <property type="project" value="UniProtKB-KW"/>
</dbReference>
<keyword evidence="3" id="KW-0235">DNA replication</keyword>
<evidence type="ECO:0000256" key="10">
    <source>
        <dbReference type="SAM" id="MobiDB-lite"/>
    </source>
</evidence>
<dbReference type="Gene3D" id="3.40.50.300">
    <property type="entry name" value="P-loop containing nucleotide triphosphate hydrolases"/>
    <property type="match status" value="1"/>
</dbReference>
<dbReference type="PATRIC" id="fig|270498.16.peg.2074"/>
<comment type="similarity">
    <text evidence="1">Belongs to the DnaX/STICHEL family.</text>
</comment>
<dbReference type="InterPro" id="IPR045085">
    <property type="entry name" value="HLD_clamp_pol_III_gamma_tau"/>
</dbReference>
<dbReference type="GO" id="GO:0005524">
    <property type="term" value="F:ATP binding"/>
    <property type="evidence" value="ECO:0007669"/>
    <property type="project" value="UniProtKB-KW"/>
</dbReference>
<dbReference type="GO" id="GO:0006261">
    <property type="term" value="P:DNA-templated DNA replication"/>
    <property type="evidence" value="ECO:0007669"/>
    <property type="project" value="TreeGrafter"/>
</dbReference>
<dbReference type="AlphaFoldDB" id="A0A0M2NCM3"/>
<dbReference type="Pfam" id="PF13177">
    <property type="entry name" value="DNA_pol3_delta2"/>
    <property type="match status" value="1"/>
</dbReference>
<feature type="region of interest" description="Disordered" evidence="10">
    <location>
        <begin position="414"/>
        <end position="442"/>
    </location>
</feature>
<dbReference type="GO" id="GO:0046872">
    <property type="term" value="F:metal ion binding"/>
    <property type="evidence" value="ECO:0007669"/>
    <property type="project" value="UniProtKB-KW"/>
</dbReference>
<keyword evidence="8" id="KW-0239">DNA-directed DNA polymerase</keyword>
<dbReference type="EMBL" id="LAYJ01000112">
    <property type="protein sequence ID" value="KKI50259.1"/>
    <property type="molecule type" value="Genomic_DNA"/>
</dbReference>
<feature type="compositionally biased region" description="Basic and acidic residues" evidence="10">
    <location>
        <begin position="422"/>
        <end position="434"/>
    </location>
</feature>
<evidence type="ECO:0000259" key="11">
    <source>
        <dbReference type="SMART" id="SM00382"/>
    </source>
</evidence>
<evidence type="ECO:0000256" key="8">
    <source>
        <dbReference type="ARBA" id="ARBA00022932"/>
    </source>
</evidence>